<proteinExistence type="inferred from homology"/>
<evidence type="ECO:0000256" key="2">
    <source>
        <dbReference type="ARBA" id="ARBA00006665"/>
    </source>
</evidence>
<evidence type="ECO:0000256" key="7">
    <source>
        <dbReference type="SAM" id="Phobius"/>
    </source>
</evidence>
<dbReference type="InterPro" id="IPR005016">
    <property type="entry name" value="TDE1/TMS"/>
</dbReference>
<dbReference type="PANTHER" id="PTHR10383:SF9">
    <property type="entry name" value="SERINE INCORPORATOR, ISOFORM F"/>
    <property type="match status" value="1"/>
</dbReference>
<evidence type="ECO:0000256" key="5">
    <source>
        <dbReference type="ARBA" id="ARBA00023136"/>
    </source>
</evidence>
<feature type="transmembrane region" description="Helical" evidence="7">
    <location>
        <begin position="424"/>
        <end position="445"/>
    </location>
</feature>
<keyword evidence="5 7" id="KW-0472">Membrane</keyword>
<evidence type="ECO:0000313" key="8">
    <source>
        <dbReference type="EMBL" id="KAK3088575.1"/>
    </source>
</evidence>
<reference evidence="8" key="1">
    <citation type="submission" date="2019-08" db="EMBL/GenBank/DDBJ databases">
        <title>The improved chromosome-level genome for the pearl oyster Pinctada fucata martensii using PacBio sequencing and Hi-C.</title>
        <authorList>
            <person name="Zheng Z."/>
        </authorList>
    </citation>
    <scope>NUCLEOTIDE SEQUENCE</scope>
    <source>
        <strain evidence="8">ZZ-2019</strain>
        <tissue evidence="8">Adductor muscle</tissue>
    </source>
</reference>
<feature type="transmembrane region" description="Helical" evidence="7">
    <location>
        <begin position="64"/>
        <end position="85"/>
    </location>
</feature>
<keyword evidence="3 7" id="KW-0812">Transmembrane</keyword>
<evidence type="ECO:0000256" key="6">
    <source>
        <dbReference type="SAM" id="MobiDB-lite"/>
    </source>
</evidence>
<feature type="transmembrane region" description="Helical" evidence="7">
    <location>
        <begin position="229"/>
        <end position="255"/>
    </location>
</feature>
<dbReference type="Pfam" id="PF03348">
    <property type="entry name" value="Serinc"/>
    <property type="match status" value="1"/>
</dbReference>
<feature type="transmembrane region" description="Helical" evidence="7">
    <location>
        <begin position="465"/>
        <end position="484"/>
    </location>
</feature>
<evidence type="ECO:0000313" key="9">
    <source>
        <dbReference type="Proteomes" id="UP001186944"/>
    </source>
</evidence>
<accession>A0AA89BV75</accession>
<feature type="transmembrane region" description="Helical" evidence="7">
    <location>
        <begin position="297"/>
        <end position="315"/>
    </location>
</feature>
<evidence type="ECO:0000256" key="3">
    <source>
        <dbReference type="ARBA" id="ARBA00022692"/>
    </source>
</evidence>
<dbReference type="EMBL" id="VSWD01000011">
    <property type="protein sequence ID" value="KAK3088575.1"/>
    <property type="molecule type" value="Genomic_DNA"/>
</dbReference>
<evidence type="ECO:0008006" key="10">
    <source>
        <dbReference type="Google" id="ProtNLM"/>
    </source>
</evidence>
<comment type="caution">
    <text evidence="8">The sequence shown here is derived from an EMBL/GenBank/DDBJ whole genome shotgun (WGS) entry which is preliminary data.</text>
</comment>
<gene>
    <name evidence="8" type="ORF">FSP39_020772</name>
</gene>
<feature type="transmembrane region" description="Helical" evidence="7">
    <location>
        <begin position="159"/>
        <end position="179"/>
    </location>
</feature>
<feature type="transmembrane region" description="Helical" evidence="7">
    <location>
        <begin position="185"/>
        <end position="208"/>
    </location>
</feature>
<feature type="transmembrane region" description="Helical" evidence="7">
    <location>
        <begin position="352"/>
        <end position="370"/>
    </location>
</feature>
<dbReference type="AlphaFoldDB" id="A0AA89BV75"/>
<comment type="similarity">
    <text evidence="2">Belongs to the TDE1 family.</text>
</comment>
<sequence>MGKNQGFICLSFTFVRFPVNNFGKPRNLAGWIVRVRLACCCGSAACSLCCAACPSAKNSTATRIAYSLLLIVGSLVACIFLVPGLETTLDKIPGLCKDFIGVNEYLKVDSPYKIAHCDEVVGYLSVYRICFALAGFFLLFCLIMINVKSSKDPRSGIQNGFWAIKIIVLIGICVGAFFIPRGSFGIALMWIGLIGAFLFIIIQLILLIDFAHGWAESWVEKHEETESKCYYFGLLFFTIIFYLVGITMVVLFYIFYGTHSDCTLHKFFISFNLILCVGVSILAILPKIQEYSPRSGLLQSSIITIYVMYLTWSAMSNNPNKECNPSLSTIFNPNTNSTGSTDGNYVTTAFDWQSIIALLVFLFAVLYSSIRSSSNSQVGKITMSEKTILQSDTGSTEGGDKDEEKGGQNVYDNEEEQVAYSYSFFHFMLCLGALYVMMTLTNWFSPSSDFKTLNANMASVWVKMVSSWMCIVLYIWTLVAPIVLRNRDFN</sequence>
<feature type="region of interest" description="Disordered" evidence="6">
    <location>
        <begin position="390"/>
        <end position="410"/>
    </location>
</feature>
<comment type="subcellular location">
    <subcellularLocation>
        <location evidence="1">Membrane</location>
        <topology evidence="1">Multi-pass membrane protein</topology>
    </subcellularLocation>
</comment>
<evidence type="ECO:0000256" key="4">
    <source>
        <dbReference type="ARBA" id="ARBA00022989"/>
    </source>
</evidence>
<keyword evidence="9" id="KW-1185">Reference proteome</keyword>
<evidence type="ECO:0000256" key="1">
    <source>
        <dbReference type="ARBA" id="ARBA00004141"/>
    </source>
</evidence>
<organism evidence="8 9">
    <name type="scientific">Pinctada imbricata</name>
    <name type="common">Atlantic pearl-oyster</name>
    <name type="synonym">Pinctada martensii</name>
    <dbReference type="NCBI Taxonomy" id="66713"/>
    <lineage>
        <taxon>Eukaryota</taxon>
        <taxon>Metazoa</taxon>
        <taxon>Spiralia</taxon>
        <taxon>Lophotrochozoa</taxon>
        <taxon>Mollusca</taxon>
        <taxon>Bivalvia</taxon>
        <taxon>Autobranchia</taxon>
        <taxon>Pteriomorphia</taxon>
        <taxon>Pterioida</taxon>
        <taxon>Pterioidea</taxon>
        <taxon>Pteriidae</taxon>
        <taxon>Pinctada</taxon>
    </lineage>
</organism>
<dbReference type="PANTHER" id="PTHR10383">
    <property type="entry name" value="SERINE INCORPORATOR"/>
    <property type="match status" value="1"/>
</dbReference>
<feature type="transmembrane region" description="Helical" evidence="7">
    <location>
        <begin position="267"/>
        <end position="285"/>
    </location>
</feature>
<keyword evidence="4 7" id="KW-1133">Transmembrane helix</keyword>
<protein>
    <recommendedName>
        <fullName evidence="10">Serine incorporator</fullName>
    </recommendedName>
</protein>
<dbReference type="Proteomes" id="UP001186944">
    <property type="component" value="Unassembled WGS sequence"/>
</dbReference>
<dbReference type="GO" id="GO:0016020">
    <property type="term" value="C:membrane"/>
    <property type="evidence" value="ECO:0007669"/>
    <property type="project" value="UniProtKB-SubCell"/>
</dbReference>
<feature type="transmembrane region" description="Helical" evidence="7">
    <location>
        <begin position="126"/>
        <end position="147"/>
    </location>
</feature>
<name>A0AA89BV75_PINIB</name>